<accession>A0A9P7BEL5</accession>
<dbReference type="AlphaFoldDB" id="A0A9P7BEL5"/>
<sequence length="279" mass="30557">MMDQKSLSKLPTTTITTKNTTTSASASTESSTCSHNFNDNTSPQKLTTKLINNLAGRKAAKSLRLFRGSIAEPNDSDNIPFKDGTEAKFKLTNPCTLKNIDQESSSISDVSSLRKLSNEKKIQDHNLNPKISAELYLSPQSSNNKIKSSSNLPIDISKLSTDNTPIAKQKLQSHSKSTETKQLTDSLPLLEPVSSAIYFPHEPANISSTAIPEHLTAEAEFDHPENEEILSGIDSNDNISIIKDVVAPKKSSFNSIAENNKSIENLNKIEIPYDNNNNN</sequence>
<proteinExistence type="predicted"/>
<evidence type="ECO:0000256" key="1">
    <source>
        <dbReference type="SAM" id="MobiDB-lite"/>
    </source>
</evidence>
<feature type="compositionally biased region" description="Polar residues" evidence="1">
    <location>
        <begin position="35"/>
        <end position="44"/>
    </location>
</feature>
<keyword evidence="3" id="KW-1185">Reference proteome</keyword>
<gene>
    <name evidence="2" type="ORF">C6P40_003936</name>
</gene>
<evidence type="ECO:0000313" key="3">
    <source>
        <dbReference type="Proteomes" id="UP000697127"/>
    </source>
</evidence>
<dbReference type="EMBL" id="PUHW01000479">
    <property type="protein sequence ID" value="KAG0686493.1"/>
    <property type="molecule type" value="Genomic_DNA"/>
</dbReference>
<feature type="region of interest" description="Disordered" evidence="1">
    <location>
        <begin position="1"/>
        <end position="44"/>
    </location>
</feature>
<evidence type="ECO:0000313" key="2">
    <source>
        <dbReference type="EMBL" id="KAG0686493.1"/>
    </source>
</evidence>
<feature type="non-terminal residue" evidence="2">
    <location>
        <position position="279"/>
    </location>
</feature>
<dbReference type="Proteomes" id="UP000697127">
    <property type="component" value="Unassembled WGS sequence"/>
</dbReference>
<organism evidence="2 3">
    <name type="scientific">Pichia californica</name>
    <dbReference type="NCBI Taxonomy" id="460514"/>
    <lineage>
        <taxon>Eukaryota</taxon>
        <taxon>Fungi</taxon>
        <taxon>Dikarya</taxon>
        <taxon>Ascomycota</taxon>
        <taxon>Saccharomycotina</taxon>
        <taxon>Pichiomycetes</taxon>
        <taxon>Pichiales</taxon>
        <taxon>Pichiaceae</taxon>
        <taxon>Pichia</taxon>
    </lineage>
</organism>
<protein>
    <submittedName>
        <fullName evidence="2">Uncharacterized protein</fullName>
    </submittedName>
</protein>
<comment type="caution">
    <text evidence="2">The sequence shown here is derived from an EMBL/GenBank/DDBJ whole genome shotgun (WGS) entry which is preliminary data.</text>
</comment>
<reference evidence="2" key="1">
    <citation type="submission" date="2020-11" db="EMBL/GenBank/DDBJ databases">
        <title>Kefir isolates.</title>
        <authorList>
            <person name="Marcisauskas S."/>
            <person name="Kim Y."/>
            <person name="Blasche S."/>
        </authorList>
    </citation>
    <scope>NUCLEOTIDE SEQUENCE</scope>
    <source>
        <strain evidence="2">Olga-1</strain>
    </source>
</reference>
<feature type="compositionally biased region" description="Low complexity" evidence="1">
    <location>
        <begin position="7"/>
        <end position="34"/>
    </location>
</feature>
<name>A0A9P7BEL5_9ASCO</name>